<dbReference type="InterPro" id="IPR021317">
    <property type="entry name" value="DUF2917"/>
</dbReference>
<gene>
    <name evidence="1" type="ORF">LMG21510_02875</name>
</gene>
<dbReference type="RefSeq" id="WP_224042344.1">
    <property type="nucleotide sequence ID" value="NZ_CAJZAH010000002.1"/>
</dbReference>
<reference evidence="1 2" key="1">
    <citation type="submission" date="2021-08" db="EMBL/GenBank/DDBJ databases">
        <authorList>
            <person name="Peeters C."/>
        </authorList>
    </citation>
    <scope>NUCLEOTIDE SEQUENCE [LARGE SCALE GENOMIC DNA]</scope>
    <source>
        <strain evidence="1 2">LMG 21510</strain>
    </source>
</reference>
<evidence type="ECO:0008006" key="3">
    <source>
        <dbReference type="Google" id="ProtNLM"/>
    </source>
</evidence>
<dbReference type="InterPro" id="IPR011051">
    <property type="entry name" value="RmlC_Cupin_sf"/>
</dbReference>
<dbReference type="EMBL" id="CAJZAH010000002">
    <property type="protein sequence ID" value="CAG9175459.1"/>
    <property type="molecule type" value="Genomic_DNA"/>
</dbReference>
<dbReference type="SUPFAM" id="SSF51182">
    <property type="entry name" value="RmlC-like cupins"/>
    <property type="match status" value="1"/>
</dbReference>
<evidence type="ECO:0000313" key="1">
    <source>
        <dbReference type="EMBL" id="CAG9175459.1"/>
    </source>
</evidence>
<organism evidence="1 2">
    <name type="scientific">Cupriavidus respiraculi</name>
    <dbReference type="NCBI Taxonomy" id="195930"/>
    <lineage>
        <taxon>Bacteria</taxon>
        <taxon>Pseudomonadati</taxon>
        <taxon>Pseudomonadota</taxon>
        <taxon>Betaproteobacteria</taxon>
        <taxon>Burkholderiales</taxon>
        <taxon>Burkholderiaceae</taxon>
        <taxon>Cupriavidus</taxon>
    </lineage>
</organism>
<keyword evidence="2" id="KW-1185">Reference proteome</keyword>
<sequence>MRELRTFELDGSGRPVSWRAREGQTITARQGRLWLTVEGHHADIWLVPGDVAVLPEGQRVWLSGDAPGASFTLAQAASPWSVRRLAKVARTVVRRATGRPAGLPAACWTTGH</sequence>
<dbReference type="Pfam" id="PF11142">
    <property type="entry name" value="DUF2917"/>
    <property type="match status" value="1"/>
</dbReference>
<comment type="caution">
    <text evidence="1">The sequence shown here is derived from an EMBL/GenBank/DDBJ whole genome shotgun (WGS) entry which is preliminary data.</text>
</comment>
<accession>A0ABM8X6E3</accession>
<proteinExistence type="predicted"/>
<protein>
    <recommendedName>
        <fullName evidence="3">DUF2917 domain-containing protein</fullName>
    </recommendedName>
</protein>
<evidence type="ECO:0000313" key="2">
    <source>
        <dbReference type="Proteomes" id="UP000721236"/>
    </source>
</evidence>
<dbReference type="Proteomes" id="UP000721236">
    <property type="component" value="Unassembled WGS sequence"/>
</dbReference>
<name>A0ABM8X6E3_9BURK</name>